<evidence type="ECO:0000313" key="16">
    <source>
        <dbReference type="Proteomes" id="UP000230790"/>
    </source>
</evidence>
<keyword evidence="11 13" id="KW-0234">DNA repair</keyword>
<evidence type="ECO:0000256" key="6">
    <source>
        <dbReference type="ARBA" id="ARBA00022763"/>
    </source>
</evidence>
<comment type="caution">
    <text evidence="15">The sequence shown here is derived from an EMBL/GenBank/DDBJ whole genome shotgun (WGS) entry which is preliminary data.</text>
</comment>
<keyword evidence="2 13" id="KW-0963">Cytoplasm</keyword>
<feature type="binding site" evidence="13">
    <location>
        <position position="7"/>
    </location>
    <ligand>
        <name>Mg(2+)</name>
        <dbReference type="ChEBI" id="CHEBI:18420"/>
        <label>1</label>
    </ligand>
</feature>
<dbReference type="FunFam" id="3.30.420.10:FF:000002">
    <property type="entry name" value="Crossover junction endodeoxyribonuclease RuvC"/>
    <property type="match status" value="1"/>
</dbReference>
<protein>
    <recommendedName>
        <fullName evidence="13 14">Crossover junction endodeoxyribonuclease RuvC</fullName>
        <ecNumber evidence="13 14">3.1.21.10</ecNumber>
    </recommendedName>
    <alternativeName>
        <fullName evidence="13">Holliday junction nuclease RuvC</fullName>
    </alternativeName>
    <alternativeName>
        <fullName evidence="13">Holliday junction resolvase RuvC</fullName>
    </alternativeName>
</protein>
<evidence type="ECO:0000256" key="2">
    <source>
        <dbReference type="ARBA" id="ARBA00022490"/>
    </source>
</evidence>
<keyword evidence="10 13" id="KW-0233">DNA recombination</keyword>
<feature type="active site" evidence="13">
    <location>
        <position position="68"/>
    </location>
</feature>
<dbReference type="GO" id="GO:0000287">
    <property type="term" value="F:magnesium ion binding"/>
    <property type="evidence" value="ECO:0007669"/>
    <property type="project" value="UniProtKB-UniRule"/>
</dbReference>
<reference evidence="15 16" key="1">
    <citation type="submission" date="2017-11" db="EMBL/GenBank/DDBJ databases">
        <title>Evolution of Phototrophy in the Chloroflexi Phylum Driven by Horizontal Gene Transfer.</title>
        <authorList>
            <person name="Ward L.M."/>
            <person name="Hemp J."/>
            <person name="Shih P.M."/>
            <person name="Mcglynn S.E."/>
            <person name="Fischer W."/>
        </authorList>
    </citation>
    <scope>NUCLEOTIDE SEQUENCE [LARGE SCALE GENOMIC DNA]</scope>
    <source>
        <strain evidence="15">JP3_7</strain>
    </source>
</reference>
<dbReference type="GO" id="GO:0005737">
    <property type="term" value="C:cytoplasm"/>
    <property type="evidence" value="ECO:0007669"/>
    <property type="project" value="UniProtKB-SubCell"/>
</dbReference>
<evidence type="ECO:0000256" key="3">
    <source>
        <dbReference type="ARBA" id="ARBA00022722"/>
    </source>
</evidence>
<evidence type="ECO:0000256" key="12">
    <source>
        <dbReference type="ARBA" id="ARBA00029354"/>
    </source>
</evidence>
<keyword evidence="3 13" id="KW-0540">Nuclease</keyword>
<organism evidence="15 16">
    <name type="scientific">Candidatus Thermofonsia Clade 3 bacterium</name>
    <dbReference type="NCBI Taxonomy" id="2364212"/>
    <lineage>
        <taxon>Bacteria</taxon>
        <taxon>Bacillati</taxon>
        <taxon>Chloroflexota</taxon>
        <taxon>Candidatus Thermofontia</taxon>
        <taxon>Candidatus Thermofonsia Clade 3</taxon>
    </lineage>
</organism>
<evidence type="ECO:0000256" key="13">
    <source>
        <dbReference type="HAMAP-Rule" id="MF_00034"/>
    </source>
</evidence>
<comment type="cofactor">
    <cofactor evidence="13">
        <name>Mg(2+)</name>
        <dbReference type="ChEBI" id="CHEBI:18420"/>
    </cofactor>
    <text evidence="13">Binds 2 Mg(2+) ion per subunit.</text>
</comment>
<evidence type="ECO:0000256" key="11">
    <source>
        <dbReference type="ARBA" id="ARBA00023204"/>
    </source>
</evidence>
<dbReference type="AlphaFoldDB" id="A0A2M8QH55"/>
<dbReference type="HAMAP" id="MF_00034">
    <property type="entry name" value="RuvC"/>
    <property type="match status" value="1"/>
</dbReference>
<dbReference type="CDD" id="cd16962">
    <property type="entry name" value="RuvC"/>
    <property type="match status" value="1"/>
</dbReference>
<dbReference type="GO" id="GO:0008821">
    <property type="term" value="F:crossover junction DNA endonuclease activity"/>
    <property type="evidence" value="ECO:0007669"/>
    <property type="project" value="UniProtKB-UniRule"/>
</dbReference>
<dbReference type="GO" id="GO:0003677">
    <property type="term" value="F:DNA binding"/>
    <property type="evidence" value="ECO:0007669"/>
    <property type="project" value="UniProtKB-KW"/>
</dbReference>
<dbReference type="GO" id="GO:0048476">
    <property type="term" value="C:Holliday junction resolvase complex"/>
    <property type="evidence" value="ECO:0007669"/>
    <property type="project" value="UniProtKB-UniRule"/>
</dbReference>
<evidence type="ECO:0000256" key="8">
    <source>
        <dbReference type="ARBA" id="ARBA00022842"/>
    </source>
</evidence>
<feature type="active site" evidence="13">
    <location>
        <position position="141"/>
    </location>
</feature>
<dbReference type="EC" id="3.1.21.10" evidence="13 14"/>
<dbReference type="PROSITE" id="PS01321">
    <property type="entry name" value="RUVC"/>
    <property type="match status" value="1"/>
</dbReference>
<feature type="binding site" evidence="13">
    <location>
        <position position="68"/>
    </location>
    <ligand>
        <name>Mg(2+)</name>
        <dbReference type="ChEBI" id="CHEBI:18420"/>
        <label>2</label>
    </ligand>
</feature>
<dbReference type="NCBIfam" id="TIGR00228">
    <property type="entry name" value="ruvC"/>
    <property type="match status" value="1"/>
</dbReference>
<evidence type="ECO:0000313" key="15">
    <source>
        <dbReference type="EMBL" id="PJF49108.1"/>
    </source>
</evidence>
<dbReference type="Pfam" id="PF02075">
    <property type="entry name" value="RuvC"/>
    <property type="match status" value="1"/>
</dbReference>
<dbReference type="Proteomes" id="UP000230790">
    <property type="component" value="Unassembled WGS sequence"/>
</dbReference>
<evidence type="ECO:0000256" key="5">
    <source>
        <dbReference type="ARBA" id="ARBA00022759"/>
    </source>
</evidence>
<dbReference type="SUPFAM" id="SSF53098">
    <property type="entry name" value="Ribonuclease H-like"/>
    <property type="match status" value="1"/>
</dbReference>
<dbReference type="InterPro" id="IPR020563">
    <property type="entry name" value="X-over_junc_endoDNase_Mg_BS"/>
</dbReference>
<sequence length="163" mass="17788">MITIGIDPGIATTGYGIVREEADGRLVALAHGAIETPKGEALPRRLQMLQRQLEALIATWQPKEAAVEELFFATNAKTAMIVGQARGVVLLTLCNAQIEVHEYTPLQVKQAVSGYGQADKRQMKEMVRLLLDLPAIPKPDDAADALAIAVTHLQGRRWVKLNV</sequence>
<dbReference type="PRINTS" id="PR00696">
    <property type="entry name" value="RSOLVASERUVC"/>
</dbReference>
<evidence type="ECO:0000256" key="4">
    <source>
        <dbReference type="ARBA" id="ARBA00022723"/>
    </source>
</evidence>
<comment type="catalytic activity">
    <reaction evidence="12 13">
        <text>Endonucleolytic cleavage at a junction such as a reciprocal single-stranded crossover between two homologous DNA duplexes (Holliday junction).</text>
        <dbReference type="EC" id="3.1.21.10"/>
    </reaction>
</comment>
<dbReference type="NCBIfam" id="NF000711">
    <property type="entry name" value="PRK00039.2-1"/>
    <property type="match status" value="1"/>
</dbReference>
<feature type="binding site" evidence="13">
    <location>
        <position position="141"/>
    </location>
    <ligand>
        <name>Mg(2+)</name>
        <dbReference type="ChEBI" id="CHEBI:18420"/>
        <label>1</label>
    </ligand>
</feature>
<dbReference type="GO" id="GO:0006281">
    <property type="term" value="P:DNA repair"/>
    <property type="evidence" value="ECO:0007669"/>
    <property type="project" value="UniProtKB-UniRule"/>
</dbReference>
<dbReference type="Gene3D" id="3.30.420.10">
    <property type="entry name" value="Ribonuclease H-like superfamily/Ribonuclease H"/>
    <property type="match status" value="1"/>
</dbReference>
<dbReference type="InterPro" id="IPR036397">
    <property type="entry name" value="RNaseH_sf"/>
</dbReference>
<comment type="function">
    <text evidence="13">The RuvA-RuvB-RuvC complex processes Holliday junction (HJ) DNA during genetic recombination and DNA repair. Endonuclease that resolves HJ intermediates. Cleaves cruciform DNA by making single-stranded nicks across the HJ at symmetrical positions within the homologous arms, yielding a 5'-phosphate and a 3'-hydroxyl group; requires a central core of homology in the junction. The consensus cleavage sequence is 5'-(A/T)TT(C/G)-3'. Cleavage occurs on the 3'-side of the TT dinucleotide at the point of strand exchange. HJ branch migration catalyzed by RuvA-RuvB allows RuvC to scan DNA until it finds its consensus sequence, where it cleaves and resolves the cruciform DNA.</text>
</comment>
<dbReference type="PANTHER" id="PTHR30194:SF3">
    <property type="entry name" value="CROSSOVER JUNCTION ENDODEOXYRIBONUCLEASE RUVC"/>
    <property type="match status" value="1"/>
</dbReference>
<dbReference type="GO" id="GO:0006310">
    <property type="term" value="P:DNA recombination"/>
    <property type="evidence" value="ECO:0007669"/>
    <property type="project" value="UniProtKB-UniRule"/>
</dbReference>
<dbReference type="PANTHER" id="PTHR30194">
    <property type="entry name" value="CROSSOVER JUNCTION ENDODEOXYRIBONUCLEASE RUVC"/>
    <property type="match status" value="1"/>
</dbReference>
<gene>
    <name evidence="13" type="primary">ruvC</name>
    <name evidence="15" type="ORF">CUN48_00395</name>
</gene>
<keyword evidence="8 13" id="KW-0460">Magnesium</keyword>
<dbReference type="InterPro" id="IPR002176">
    <property type="entry name" value="X-over_junc_endoDNase_RuvC"/>
</dbReference>
<evidence type="ECO:0000256" key="14">
    <source>
        <dbReference type="NCBIfam" id="TIGR00228"/>
    </source>
</evidence>
<accession>A0A2M8QH55</accession>
<feature type="active site" evidence="13">
    <location>
        <position position="7"/>
    </location>
</feature>
<proteinExistence type="inferred from homology"/>
<name>A0A2M8QH55_9CHLR</name>
<evidence type="ECO:0000256" key="7">
    <source>
        <dbReference type="ARBA" id="ARBA00022801"/>
    </source>
</evidence>
<keyword evidence="5 13" id="KW-0255">Endonuclease</keyword>
<keyword evidence="9 13" id="KW-0238">DNA-binding</keyword>
<comment type="subunit">
    <text evidence="13">Homodimer which binds Holliday junction (HJ) DNA. The HJ becomes 2-fold symmetrical on binding to RuvC with unstacked arms; it has a different conformation from HJ DNA in complex with RuvA. In the full resolvosome a probable DNA-RuvA(4)-RuvB(12)-RuvC(2) complex forms which resolves the HJ.</text>
</comment>
<keyword evidence="4 13" id="KW-0479">Metal-binding</keyword>
<comment type="similarity">
    <text evidence="1 13">Belongs to the RuvC family.</text>
</comment>
<keyword evidence="6 13" id="KW-0227">DNA damage</keyword>
<dbReference type="InterPro" id="IPR012337">
    <property type="entry name" value="RNaseH-like_sf"/>
</dbReference>
<evidence type="ECO:0000256" key="1">
    <source>
        <dbReference type="ARBA" id="ARBA00009518"/>
    </source>
</evidence>
<keyword evidence="7 13" id="KW-0378">Hydrolase</keyword>
<comment type="subcellular location">
    <subcellularLocation>
        <location evidence="13">Cytoplasm</location>
    </subcellularLocation>
</comment>
<dbReference type="EMBL" id="PGTN01000001">
    <property type="protein sequence ID" value="PJF49108.1"/>
    <property type="molecule type" value="Genomic_DNA"/>
</dbReference>
<evidence type="ECO:0000256" key="10">
    <source>
        <dbReference type="ARBA" id="ARBA00023172"/>
    </source>
</evidence>
<evidence type="ECO:0000256" key="9">
    <source>
        <dbReference type="ARBA" id="ARBA00023125"/>
    </source>
</evidence>